<dbReference type="Proteomes" id="UP000224974">
    <property type="component" value="Unassembled WGS sequence"/>
</dbReference>
<sequence length="284" mass="30171">MGMGWHEWPLMLFTVLGQCAVGGFIVLALVLLCGKTDEVQKKSIHKGMFFIWVLMGIAFLASMMHLGSPMRAFNSLNRIGESGLSNEIALGSAFFAIGGCYWLIAILGKMPAGLGKLWLVIGILSGLAFVYGMCRVYQIDTVPTWHSGYTTLNFFLTMLIGGPLLGYMLKNKACACGGKGLAAISVTALLVSAASGLMQGSELAQLHSSVTSATALVPQYGQMMALRLALVVLGLGCWICPLIRGKQPGCTSLLAGFILVVCGEIIGRAVFYNLHMTVGMTFGG</sequence>
<dbReference type="STRING" id="1111728.GCA_000427805_03875"/>
<feature type="transmembrane region" description="Helical" evidence="1">
    <location>
        <begin position="181"/>
        <end position="200"/>
    </location>
</feature>
<dbReference type="RefSeq" id="WP_029093541.1">
    <property type="nucleotide sequence ID" value="NZ_CAADJA010000002.1"/>
</dbReference>
<keyword evidence="1" id="KW-0812">Transmembrane</keyword>
<reference evidence="2" key="1">
    <citation type="submission" date="2017-09" db="EMBL/GenBank/DDBJ databases">
        <title>FDA dAtabase for Regulatory Grade micrObial Sequences (FDA-ARGOS): Supporting development and validation of Infectious Disease Dx tests.</title>
        <authorList>
            <person name="Minogue T."/>
            <person name="Wolcott M."/>
            <person name="Wasieloski L."/>
            <person name="Aguilar W."/>
            <person name="Moore D."/>
            <person name="Tallon L.J."/>
            <person name="Sadzewicz L."/>
            <person name="Ott S."/>
            <person name="Zhao X."/>
            <person name="Nagaraj S."/>
            <person name="Vavikolanu K."/>
            <person name="Aluvathingal J."/>
            <person name="Nadendla S."/>
            <person name="Sichtig H."/>
        </authorList>
    </citation>
    <scope>NUCLEOTIDE SEQUENCE</scope>
    <source>
        <strain evidence="2">FDAARGOS_387</strain>
    </source>
</reference>
<feature type="transmembrane region" description="Helical" evidence="1">
    <location>
        <begin position="117"/>
        <end position="138"/>
    </location>
</feature>
<dbReference type="PANTHER" id="PTHR38095:SF1">
    <property type="entry name" value="ANAEROBIC DIMETHYL SULFOXIDE REDUCTASE CHAIN YNFH"/>
    <property type="match status" value="1"/>
</dbReference>
<reference evidence="4" key="2">
    <citation type="submission" date="2017-09" db="EMBL/GenBank/DDBJ databases">
        <title>FDA dAtabase for Regulatory Grade micrObial Sequences (FDA-ARGOS): Supporting development and validation of Infectious Disease Dx tests.</title>
        <authorList>
            <person name="Minogue T."/>
            <person name="Wolcott M."/>
            <person name="Wasieloski L."/>
            <person name="Aguilar W."/>
            <person name="Moore D."/>
            <person name="Tallon L."/>
            <person name="Sadzewicz L."/>
            <person name="Ott S."/>
            <person name="Zhao X."/>
            <person name="Nagaraj S."/>
            <person name="Vavikolanu K."/>
            <person name="Aluvathingal J."/>
            <person name="Nadendla S."/>
            <person name="Sichtig H."/>
        </authorList>
    </citation>
    <scope>NUCLEOTIDE SEQUENCE [LARGE SCALE GENOMIC DNA]</scope>
    <source>
        <strain evidence="4">FDAARGOS_387</strain>
    </source>
</reference>
<dbReference type="PANTHER" id="PTHR38095">
    <property type="entry name" value="ANAEROBIC DIMETHYL SULFOXIDE REDUCTASE CHAIN YNFH"/>
    <property type="match status" value="1"/>
</dbReference>
<dbReference type="EMBL" id="PDDX01000001">
    <property type="protein sequence ID" value="PHI31387.1"/>
    <property type="molecule type" value="Genomic_DNA"/>
</dbReference>
<feature type="transmembrane region" description="Helical" evidence="1">
    <location>
        <begin position="220"/>
        <end position="241"/>
    </location>
</feature>
<dbReference type="GO" id="GO:0009389">
    <property type="term" value="F:dimethyl sulfoxide reductase activity"/>
    <property type="evidence" value="ECO:0007669"/>
    <property type="project" value="TreeGrafter"/>
</dbReference>
<dbReference type="AlphaFoldDB" id="A0A2C6DQ84"/>
<evidence type="ECO:0000313" key="4">
    <source>
        <dbReference type="Proteomes" id="UP000224974"/>
    </source>
</evidence>
<accession>A0A2C6DQ84</accession>
<dbReference type="EMBL" id="CAADJA010000002">
    <property type="protein sequence ID" value="VFS51719.1"/>
    <property type="molecule type" value="Genomic_DNA"/>
</dbReference>
<name>A0A2C6DQ84_9GAMM</name>
<evidence type="ECO:0000256" key="1">
    <source>
        <dbReference type="SAM" id="Phobius"/>
    </source>
</evidence>
<dbReference type="GO" id="GO:0009390">
    <property type="term" value="C:dimethyl sulfoxide reductase complex"/>
    <property type="evidence" value="ECO:0007669"/>
    <property type="project" value="TreeGrafter"/>
</dbReference>
<keyword evidence="1" id="KW-0472">Membrane</keyword>
<keyword evidence="4" id="KW-1185">Reference proteome</keyword>
<evidence type="ECO:0000313" key="2">
    <source>
        <dbReference type="EMBL" id="PHI31387.1"/>
    </source>
</evidence>
<evidence type="ECO:0000313" key="5">
    <source>
        <dbReference type="Proteomes" id="UP000373449"/>
    </source>
</evidence>
<feature type="transmembrane region" description="Helical" evidence="1">
    <location>
        <begin position="88"/>
        <end position="105"/>
    </location>
</feature>
<organism evidence="2 4">
    <name type="scientific">Budvicia aquatica</name>
    <dbReference type="NCBI Taxonomy" id="82979"/>
    <lineage>
        <taxon>Bacteria</taxon>
        <taxon>Pseudomonadati</taxon>
        <taxon>Pseudomonadota</taxon>
        <taxon>Gammaproteobacteria</taxon>
        <taxon>Enterobacterales</taxon>
        <taxon>Budviciaceae</taxon>
        <taxon>Budvicia</taxon>
    </lineage>
</organism>
<evidence type="ECO:0000313" key="3">
    <source>
        <dbReference type="EMBL" id="VFS51719.1"/>
    </source>
</evidence>
<feature type="transmembrane region" description="Helical" evidence="1">
    <location>
        <begin position="150"/>
        <end position="169"/>
    </location>
</feature>
<dbReference type="InterPro" id="IPR007059">
    <property type="entry name" value="DmsC"/>
</dbReference>
<dbReference type="GO" id="GO:0005886">
    <property type="term" value="C:plasma membrane"/>
    <property type="evidence" value="ECO:0007669"/>
    <property type="project" value="TreeGrafter"/>
</dbReference>
<feature type="transmembrane region" description="Helical" evidence="1">
    <location>
        <begin position="253"/>
        <end position="274"/>
    </location>
</feature>
<dbReference type="Proteomes" id="UP000373449">
    <property type="component" value="Unassembled WGS sequence"/>
</dbReference>
<reference evidence="3 5" key="3">
    <citation type="submission" date="2019-03" db="EMBL/GenBank/DDBJ databases">
        <authorList>
            <consortium name="Pathogen Informatics"/>
        </authorList>
    </citation>
    <scope>NUCLEOTIDE SEQUENCE [LARGE SCALE GENOMIC DNA]</scope>
    <source>
        <strain evidence="3 5">NCTC12282</strain>
    </source>
</reference>
<proteinExistence type="predicted"/>
<dbReference type="Pfam" id="PF04976">
    <property type="entry name" value="DmsC"/>
    <property type="match status" value="1"/>
</dbReference>
<feature type="transmembrane region" description="Helical" evidence="1">
    <location>
        <begin position="12"/>
        <end position="34"/>
    </location>
</feature>
<dbReference type="OrthoDB" id="4394845at2"/>
<protein>
    <submittedName>
        <fullName evidence="3">DMSO reductase anchor subunit</fullName>
    </submittedName>
    <submittedName>
        <fullName evidence="2">Dimethylsulfoxide reductase</fullName>
    </submittedName>
</protein>
<feature type="transmembrane region" description="Helical" evidence="1">
    <location>
        <begin position="46"/>
        <end position="68"/>
    </location>
</feature>
<keyword evidence="1" id="KW-1133">Transmembrane helix</keyword>
<dbReference type="GO" id="GO:0019645">
    <property type="term" value="P:anaerobic electron transport chain"/>
    <property type="evidence" value="ECO:0007669"/>
    <property type="project" value="InterPro"/>
</dbReference>
<gene>
    <name evidence="3" type="primary">dmsC_4</name>
    <name evidence="2" type="ORF">CRN84_19595</name>
    <name evidence="3" type="ORF">NCTC12282_05368</name>
</gene>